<dbReference type="InterPro" id="IPR001849">
    <property type="entry name" value="PH_domain"/>
</dbReference>
<dbReference type="Ensembl" id="ENSSFOT00015036251.2">
    <property type="protein sequence ID" value="ENSSFOP00015035861.2"/>
    <property type="gene ID" value="ENSSFOG00015022839.2"/>
</dbReference>
<name>A0A8C9SEH9_SCLFO</name>
<gene>
    <name evidence="4" type="primary">PHLDA3</name>
</gene>
<keyword evidence="5" id="KW-1185">Reference proteome</keyword>
<dbReference type="GO" id="GO:1901981">
    <property type="term" value="F:phosphatidylinositol phosphate binding"/>
    <property type="evidence" value="ECO:0007669"/>
    <property type="project" value="InterPro"/>
</dbReference>
<evidence type="ECO:0000256" key="1">
    <source>
        <dbReference type="ARBA" id="ARBA00004496"/>
    </source>
</evidence>
<dbReference type="PANTHER" id="PTHR15478">
    <property type="entry name" value="PLECKSTRIN HOMOLOGY-LIKE DOMAIN, PQ-RICH PROTEIN"/>
    <property type="match status" value="1"/>
</dbReference>
<sequence>MNPQKVMKEGILEKRSNGLLQLWKTKRCVLTEDGLRLYDRKAKELRFERMATVDCVEHKRGLIYFTVVMNEGKEIDFRCEQDGTAWNAEIALALVRFKNVLAVQTGRNRHLSQLGSTGEDDIEV</sequence>
<dbReference type="PANTHER" id="PTHR15478:SF12">
    <property type="entry name" value="PLECKSTRIN HOMOLOGY-LIKE DOMAIN FAMILY A MEMBER 3"/>
    <property type="match status" value="1"/>
</dbReference>
<reference evidence="4 5" key="1">
    <citation type="submission" date="2019-04" db="EMBL/GenBank/DDBJ databases">
        <authorList>
            <consortium name="Wellcome Sanger Institute Data Sharing"/>
        </authorList>
    </citation>
    <scope>NUCLEOTIDE SEQUENCE [LARGE SCALE GENOMIC DNA]</scope>
</reference>
<reference evidence="4" key="3">
    <citation type="submission" date="2025-09" db="UniProtKB">
        <authorList>
            <consortium name="Ensembl"/>
        </authorList>
    </citation>
    <scope>IDENTIFICATION</scope>
</reference>
<evidence type="ECO:0000313" key="4">
    <source>
        <dbReference type="Ensembl" id="ENSSFOP00015035861.2"/>
    </source>
</evidence>
<protein>
    <submittedName>
        <fullName evidence="4">Pleckstrin homology-like domain, family A, member 3</fullName>
    </submittedName>
</protein>
<organism evidence="4 5">
    <name type="scientific">Scleropages formosus</name>
    <name type="common">Asian bonytongue</name>
    <name type="synonym">Osteoglossum formosum</name>
    <dbReference type="NCBI Taxonomy" id="113540"/>
    <lineage>
        <taxon>Eukaryota</taxon>
        <taxon>Metazoa</taxon>
        <taxon>Chordata</taxon>
        <taxon>Craniata</taxon>
        <taxon>Vertebrata</taxon>
        <taxon>Euteleostomi</taxon>
        <taxon>Actinopterygii</taxon>
        <taxon>Neopterygii</taxon>
        <taxon>Teleostei</taxon>
        <taxon>Osteoglossocephala</taxon>
        <taxon>Osteoglossomorpha</taxon>
        <taxon>Osteoglossiformes</taxon>
        <taxon>Osteoglossidae</taxon>
        <taxon>Scleropages</taxon>
    </lineage>
</organism>
<accession>A0A8C9SEH9</accession>
<dbReference type="Gene3D" id="2.30.29.30">
    <property type="entry name" value="Pleckstrin-homology domain (PH domain)/Phosphotyrosine-binding domain (PTB)"/>
    <property type="match status" value="1"/>
</dbReference>
<dbReference type="GeneTree" id="ENSGT00440000039564"/>
<comment type="subcellular location">
    <subcellularLocation>
        <location evidence="1">Cytoplasm</location>
    </subcellularLocation>
</comment>
<evidence type="ECO:0000259" key="3">
    <source>
        <dbReference type="SMART" id="SM00233"/>
    </source>
</evidence>
<dbReference type="OrthoDB" id="9630709at2759"/>
<evidence type="ECO:0000313" key="5">
    <source>
        <dbReference type="Proteomes" id="UP000694397"/>
    </source>
</evidence>
<dbReference type="InterPro" id="IPR011993">
    <property type="entry name" value="PH-like_dom_sf"/>
</dbReference>
<feature type="domain" description="PH" evidence="3">
    <location>
        <begin position="6"/>
        <end position="97"/>
    </location>
</feature>
<dbReference type="GO" id="GO:0043065">
    <property type="term" value="P:positive regulation of apoptotic process"/>
    <property type="evidence" value="ECO:0007669"/>
    <property type="project" value="InterPro"/>
</dbReference>
<dbReference type="InterPro" id="IPR042832">
    <property type="entry name" value="PHLA1/2/3"/>
</dbReference>
<dbReference type="SUPFAM" id="SSF50729">
    <property type="entry name" value="PH domain-like"/>
    <property type="match status" value="1"/>
</dbReference>
<dbReference type="SMART" id="SM00233">
    <property type="entry name" value="PH"/>
    <property type="match status" value="1"/>
</dbReference>
<dbReference type="AlphaFoldDB" id="A0A8C9SEH9"/>
<proteinExistence type="predicted"/>
<dbReference type="Proteomes" id="UP000694397">
    <property type="component" value="Chromosome 19"/>
</dbReference>
<reference evidence="4" key="2">
    <citation type="submission" date="2025-08" db="UniProtKB">
        <authorList>
            <consortium name="Ensembl"/>
        </authorList>
    </citation>
    <scope>IDENTIFICATION</scope>
</reference>
<evidence type="ECO:0000256" key="2">
    <source>
        <dbReference type="ARBA" id="ARBA00022490"/>
    </source>
</evidence>
<dbReference type="GO" id="GO:0005737">
    <property type="term" value="C:cytoplasm"/>
    <property type="evidence" value="ECO:0007669"/>
    <property type="project" value="UniProtKB-SubCell"/>
</dbReference>
<keyword evidence="2" id="KW-0963">Cytoplasm</keyword>